<dbReference type="InterPro" id="IPR050787">
    <property type="entry name" value="Natriuretic_peptide"/>
</dbReference>
<evidence type="ECO:0000256" key="4">
    <source>
        <dbReference type="ARBA" id="ARBA00022525"/>
    </source>
</evidence>
<dbReference type="GO" id="GO:0007218">
    <property type="term" value="P:neuropeptide signaling pathway"/>
    <property type="evidence" value="ECO:0007669"/>
    <property type="project" value="TreeGrafter"/>
</dbReference>
<evidence type="ECO:0000256" key="12">
    <source>
        <dbReference type="RuleBase" id="RU003686"/>
    </source>
</evidence>
<dbReference type="GO" id="GO:0005737">
    <property type="term" value="C:cytoplasm"/>
    <property type="evidence" value="ECO:0007669"/>
    <property type="project" value="TreeGrafter"/>
</dbReference>
<dbReference type="GO" id="GO:0019934">
    <property type="term" value="P:cGMP-mediated signaling"/>
    <property type="evidence" value="ECO:0007669"/>
    <property type="project" value="TreeGrafter"/>
</dbReference>
<keyword evidence="6 14" id="KW-0732">Signal</keyword>
<accession>A0A6I9LRT5</accession>
<evidence type="ECO:0000256" key="10">
    <source>
        <dbReference type="ARBA" id="ARBA00032322"/>
    </source>
</evidence>
<dbReference type="GO" id="GO:0005615">
    <property type="term" value="C:extracellular space"/>
    <property type="evidence" value="ECO:0007669"/>
    <property type="project" value="TreeGrafter"/>
</dbReference>
<feature type="signal peptide" evidence="14">
    <location>
        <begin position="1"/>
        <end position="26"/>
    </location>
</feature>
<dbReference type="InterPro" id="IPR030480">
    <property type="entry name" value="Natr_peptide_CS"/>
</dbReference>
<evidence type="ECO:0000256" key="6">
    <source>
        <dbReference type="ARBA" id="ARBA00022729"/>
    </source>
</evidence>
<dbReference type="GO" id="GO:0003085">
    <property type="term" value="P:negative regulation of systemic arterial blood pressure"/>
    <property type="evidence" value="ECO:0007669"/>
    <property type="project" value="TreeGrafter"/>
</dbReference>
<evidence type="ECO:0000256" key="9">
    <source>
        <dbReference type="ARBA" id="ARBA00031802"/>
    </source>
</evidence>
<evidence type="ECO:0000313" key="15">
    <source>
        <dbReference type="Ensembl" id="ENSPEMP00000023011.1"/>
    </source>
</evidence>
<evidence type="ECO:0000256" key="11">
    <source>
        <dbReference type="ARBA" id="ARBA00032369"/>
    </source>
</evidence>
<keyword evidence="16" id="KW-1185">Reference proteome</keyword>
<dbReference type="PANTHER" id="PTHR14066">
    <property type="entry name" value="ATRIAL NATRIURETIC FACTOR PRECURSOR"/>
    <property type="match status" value="1"/>
</dbReference>
<keyword evidence="8" id="KW-1015">Disulfide bond</keyword>
<evidence type="ECO:0000256" key="5">
    <source>
        <dbReference type="ARBA" id="ARBA00022702"/>
    </source>
</evidence>
<dbReference type="PRINTS" id="PR00712">
    <property type="entry name" value="BNATPEPTIDE"/>
</dbReference>
<evidence type="ECO:0000313" key="16">
    <source>
        <dbReference type="Proteomes" id="UP000694547"/>
    </source>
</evidence>
<dbReference type="AlphaFoldDB" id="A0A6I9LRT5"/>
<dbReference type="GeneTree" id="ENSGT00940000154513"/>
<reference evidence="15" key="2">
    <citation type="submission" date="2025-08" db="UniProtKB">
        <authorList>
            <consortium name="Ensembl"/>
        </authorList>
    </citation>
    <scope>IDENTIFICATION</scope>
</reference>
<evidence type="ECO:0000256" key="3">
    <source>
        <dbReference type="ARBA" id="ARBA00020075"/>
    </source>
</evidence>
<dbReference type="GeneID" id="102904057"/>
<dbReference type="OrthoDB" id="9892281at2759"/>
<evidence type="ECO:0000256" key="13">
    <source>
        <dbReference type="SAM" id="MobiDB-lite"/>
    </source>
</evidence>
<protein>
    <recommendedName>
        <fullName evidence="3">Natriuretic peptides B</fullName>
    </recommendedName>
    <alternativeName>
        <fullName evidence="9">Brain natriuretic factor prohormone</fullName>
    </alternativeName>
    <alternativeName>
        <fullName evidence="10">Gamma-brain natriuretic peptide</fullName>
    </alternativeName>
    <alternativeName>
        <fullName evidence="11">Iso-ANP</fullName>
    </alternativeName>
</protein>
<dbReference type="CTD" id="4879"/>
<dbReference type="Proteomes" id="UP000694547">
    <property type="component" value="Chromosome 2"/>
</dbReference>
<dbReference type="GO" id="GO:0097746">
    <property type="term" value="P:blood vessel diameter maintenance"/>
    <property type="evidence" value="ECO:0007669"/>
    <property type="project" value="UniProtKB-KW"/>
</dbReference>
<feature type="region of interest" description="Disordered" evidence="13">
    <location>
        <begin position="55"/>
        <end position="74"/>
    </location>
</feature>
<proteinExistence type="inferred from homology"/>
<evidence type="ECO:0000256" key="14">
    <source>
        <dbReference type="SAM" id="SignalP"/>
    </source>
</evidence>
<reference evidence="15" key="3">
    <citation type="submission" date="2025-09" db="UniProtKB">
        <authorList>
            <consortium name="Ensembl"/>
        </authorList>
    </citation>
    <scope>IDENTIFICATION</scope>
</reference>
<dbReference type="InterPro" id="IPR000663">
    <property type="entry name" value="Natr_peptide"/>
</dbReference>
<keyword evidence="4" id="KW-0964">Secreted</keyword>
<dbReference type="GO" id="GO:0070482">
    <property type="term" value="P:response to oxygen levels"/>
    <property type="evidence" value="ECO:0007669"/>
    <property type="project" value="Ensembl"/>
</dbReference>
<dbReference type="PROSITE" id="PS00263">
    <property type="entry name" value="NATRIURETIC_PEPTIDE"/>
    <property type="match status" value="1"/>
</dbReference>
<dbReference type="InterPro" id="IPR002408">
    <property type="entry name" value="Natriuretic_peptide_brain"/>
</dbReference>
<reference evidence="15 16" key="1">
    <citation type="submission" date="2018-10" db="EMBL/GenBank/DDBJ databases">
        <title>Improved assembly of the deer mouse Peromyscus maniculatus genome.</title>
        <authorList>
            <person name="Lassance J.-M."/>
            <person name="Hoekstra H.E."/>
        </authorList>
    </citation>
    <scope>NUCLEOTIDE SEQUENCE [LARGE SCALE GENOMIC DNA]</scope>
</reference>
<dbReference type="GO" id="GO:0005179">
    <property type="term" value="F:hormone activity"/>
    <property type="evidence" value="ECO:0007669"/>
    <property type="project" value="UniProtKB-KW"/>
</dbReference>
<name>A0A6I9LRT5_PERMB</name>
<comment type="similarity">
    <text evidence="2 12">Belongs to the natriuretic peptide family.</text>
</comment>
<comment type="subcellular location">
    <subcellularLocation>
        <location evidence="1 12">Secreted</location>
    </subcellularLocation>
</comment>
<dbReference type="PANTHER" id="PTHR14066:SF10">
    <property type="entry name" value="NATRIURETIC PEPTIDES B"/>
    <property type="match status" value="1"/>
</dbReference>
<gene>
    <name evidence="15" type="primary">Nppb</name>
</gene>
<dbReference type="Pfam" id="PF00212">
    <property type="entry name" value="ANP"/>
    <property type="match status" value="1"/>
</dbReference>
<feature type="chain" id="PRO_5044635477" description="Natriuretic peptides B" evidence="14">
    <location>
        <begin position="27"/>
        <end position="121"/>
    </location>
</feature>
<evidence type="ECO:0000256" key="7">
    <source>
        <dbReference type="ARBA" id="ARBA00022858"/>
    </source>
</evidence>
<evidence type="ECO:0000256" key="1">
    <source>
        <dbReference type="ARBA" id="ARBA00004613"/>
    </source>
</evidence>
<dbReference type="GO" id="GO:0014898">
    <property type="term" value="P:cardiac muscle hypertrophy in response to stress"/>
    <property type="evidence" value="ECO:0007669"/>
    <property type="project" value="Ensembl"/>
</dbReference>
<dbReference type="GO" id="GO:0001935">
    <property type="term" value="P:endothelial cell proliferation"/>
    <property type="evidence" value="ECO:0007669"/>
    <property type="project" value="Ensembl"/>
</dbReference>
<sequence length="121" mass="13595">MDLQKVLSWMILFLLFLSLSLLGGHSHPLSSPSQSPEQVKMQALLDLLRERAEEVPQGPLLKDQDTTKASLQSTLGSQDSTFQILQRIRNSKKMHTSSCFGHRIDRIGSVSRLGCNVLKRH</sequence>
<dbReference type="GO" id="GO:0031667">
    <property type="term" value="P:response to nutrient levels"/>
    <property type="evidence" value="ECO:0007669"/>
    <property type="project" value="Ensembl"/>
</dbReference>
<evidence type="ECO:0000256" key="8">
    <source>
        <dbReference type="ARBA" id="ARBA00023157"/>
    </source>
</evidence>
<dbReference type="GO" id="GO:0060976">
    <property type="term" value="P:coronary vasculature development"/>
    <property type="evidence" value="ECO:0007669"/>
    <property type="project" value="Ensembl"/>
</dbReference>
<dbReference type="GO" id="GO:0007168">
    <property type="term" value="P:receptor guanylyl cyclase signaling pathway"/>
    <property type="evidence" value="ECO:0007669"/>
    <property type="project" value="TreeGrafter"/>
</dbReference>
<dbReference type="GO" id="GO:0000165">
    <property type="term" value="P:MAPK cascade"/>
    <property type="evidence" value="ECO:0007669"/>
    <property type="project" value="Ensembl"/>
</dbReference>
<keyword evidence="7 12" id="KW-0838">Vasoactive</keyword>
<evidence type="ECO:0000256" key="2">
    <source>
        <dbReference type="ARBA" id="ARBA00009041"/>
    </source>
</evidence>
<dbReference type="GO" id="GO:0051427">
    <property type="term" value="F:hormone receptor binding"/>
    <property type="evidence" value="ECO:0007669"/>
    <property type="project" value="TreeGrafter"/>
</dbReference>
<organism evidence="15 16">
    <name type="scientific">Peromyscus maniculatus bairdii</name>
    <name type="common">Prairie deer mouse</name>
    <dbReference type="NCBI Taxonomy" id="230844"/>
    <lineage>
        <taxon>Eukaryota</taxon>
        <taxon>Metazoa</taxon>
        <taxon>Chordata</taxon>
        <taxon>Craniata</taxon>
        <taxon>Vertebrata</taxon>
        <taxon>Euteleostomi</taxon>
        <taxon>Mammalia</taxon>
        <taxon>Eutheria</taxon>
        <taxon>Euarchontoglires</taxon>
        <taxon>Glires</taxon>
        <taxon>Rodentia</taxon>
        <taxon>Myomorpha</taxon>
        <taxon>Muroidea</taxon>
        <taxon>Cricetidae</taxon>
        <taxon>Neotominae</taxon>
        <taxon>Peromyscus</taxon>
    </lineage>
</organism>
<dbReference type="Ensembl" id="ENSPEMT00000027381.2">
    <property type="protein sequence ID" value="ENSPEMP00000023011.1"/>
    <property type="gene ID" value="ENSPEMG00000020191.2"/>
</dbReference>
<dbReference type="GO" id="GO:0006182">
    <property type="term" value="P:cGMP biosynthetic process"/>
    <property type="evidence" value="ECO:0007669"/>
    <property type="project" value="TreeGrafter"/>
</dbReference>
<keyword evidence="5" id="KW-0372">Hormone</keyword>
<dbReference type="RefSeq" id="XP_006989113.1">
    <property type="nucleotide sequence ID" value="XM_006989051.4"/>
</dbReference>
<dbReference type="SMART" id="SM00183">
    <property type="entry name" value="NAT_PEP"/>
    <property type="match status" value="1"/>
</dbReference>
<dbReference type="GO" id="GO:0048872">
    <property type="term" value="P:homeostasis of number of cells"/>
    <property type="evidence" value="ECO:0007669"/>
    <property type="project" value="Ensembl"/>
</dbReference>